<evidence type="ECO:0000256" key="1">
    <source>
        <dbReference type="ARBA" id="ARBA00007812"/>
    </source>
</evidence>
<dbReference type="PANTHER" id="PTHR18968">
    <property type="entry name" value="THIAMINE PYROPHOSPHATE ENZYMES"/>
    <property type="match status" value="1"/>
</dbReference>
<dbReference type="EMBL" id="CP089983">
    <property type="protein sequence ID" value="WXB08733.1"/>
    <property type="molecule type" value="Genomic_DNA"/>
</dbReference>
<keyword evidence="2 3" id="KW-0786">Thiamine pyrophosphate</keyword>
<dbReference type="Pfam" id="PF00205">
    <property type="entry name" value="TPP_enzyme_M"/>
    <property type="match status" value="1"/>
</dbReference>
<dbReference type="InterPro" id="IPR012000">
    <property type="entry name" value="Thiamin_PyroP_enz_cen_dom"/>
</dbReference>
<dbReference type="Pfam" id="PF02776">
    <property type="entry name" value="TPP_enzyme_N"/>
    <property type="match status" value="1"/>
</dbReference>
<reference evidence="8" key="1">
    <citation type="submission" date="2021-12" db="EMBL/GenBank/DDBJ databases">
        <title>Discovery of the Pendulisporaceae a myxobacterial family with distinct sporulation behavior and unique specialized metabolism.</title>
        <authorList>
            <person name="Garcia R."/>
            <person name="Popoff A."/>
            <person name="Bader C.D."/>
            <person name="Loehr J."/>
            <person name="Walesch S."/>
            <person name="Walt C."/>
            <person name="Boldt J."/>
            <person name="Bunk B."/>
            <person name="Haeckl F.J.F.P.J."/>
            <person name="Gunesch A.P."/>
            <person name="Birkelbach J."/>
            <person name="Nuebel U."/>
            <person name="Pietschmann T."/>
            <person name="Bach T."/>
            <person name="Mueller R."/>
        </authorList>
    </citation>
    <scope>NUCLEOTIDE SEQUENCE</scope>
    <source>
        <strain evidence="8">MSr11367</strain>
    </source>
</reference>
<dbReference type="SUPFAM" id="SSF52467">
    <property type="entry name" value="DHS-like NAD/FAD-binding domain"/>
    <property type="match status" value="1"/>
</dbReference>
<sequence length="639" mass="68776">MELADALVEGLLALDVRHVFGVSGANIEHLHDAIHRLGDGRLVSILAKREDGAACMADYFARVNRRLGVCCATSGGGMMNLVAGVAEAYQSSVPLLAIVGQPPKRLEGRGAFQDSSGIGRTVDAVRMFSALSKFTRRVDDPMRFWEDFEDAVVAALEGRPGPSVLLFPRSIYVAQVQDRVAEFVASVNARVHPREARLDDLRDALELVRQAQSPVMIVGQGAQRTRNRQALFEFAHAIDMPVATTMGARGEFPNHHPNYLGVVGMAGHPSVHDFIRDRCDLLVLAGASLDVMTRGPFLPENEGNRPHSPPRATLRSPRDELSSLVGKQMLAISADLGELRRSLSEPLTCAIEADLGATFERLHQLLNMAPFRVPGLGCYVQESFVSVPAPAPISEPPPASGVHNNPLLQSVALECLSQHLPEKGAILYDAGNCAAAALHMLSVPPGVTSVIALGMGAMGYGIAGAIGAQLGSPPGSRTMVFAGDGAFLTLGQEIHTAVDLGLPILFVIFNNAMHGMCVTRQNRYFESRYEAVSYSRVDIAEVSRGFGSDERLWVGKAHTLVELEALMTEFMQDPMRTGVLELVLTVEEIPPFIPCMPANSETRPTRESFERLKPIAADASTEAPAIPDEETAAELSQCG</sequence>
<gene>
    <name evidence="8" type="ORF">LVJ94_16010</name>
</gene>
<feature type="region of interest" description="Disordered" evidence="4">
    <location>
        <begin position="617"/>
        <end position="639"/>
    </location>
</feature>
<dbReference type="InterPro" id="IPR029035">
    <property type="entry name" value="DHS-like_NAD/FAD-binding_dom"/>
</dbReference>
<evidence type="ECO:0000256" key="3">
    <source>
        <dbReference type="RuleBase" id="RU362132"/>
    </source>
</evidence>
<evidence type="ECO:0000256" key="2">
    <source>
        <dbReference type="ARBA" id="ARBA00023052"/>
    </source>
</evidence>
<evidence type="ECO:0000313" key="9">
    <source>
        <dbReference type="Proteomes" id="UP001374803"/>
    </source>
</evidence>
<feature type="region of interest" description="Disordered" evidence="4">
    <location>
        <begin position="296"/>
        <end position="318"/>
    </location>
</feature>
<evidence type="ECO:0000259" key="6">
    <source>
        <dbReference type="Pfam" id="PF02775"/>
    </source>
</evidence>
<name>A0ABZ2LCS2_9BACT</name>
<dbReference type="CDD" id="cd00568">
    <property type="entry name" value="TPP_enzymes"/>
    <property type="match status" value="1"/>
</dbReference>
<dbReference type="InterPro" id="IPR012001">
    <property type="entry name" value="Thiamin_PyroP_enz_TPP-bd_dom"/>
</dbReference>
<dbReference type="InterPro" id="IPR045229">
    <property type="entry name" value="TPP_enz"/>
</dbReference>
<dbReference type="Gene3D" id="3.40.50.1220">
    <property type="entry name" value="TPP-binding domain"/>
    <property type="match status" value="1"/>
</dbReference>
<dbReference type="SUPFAM" id="SSF52518">
    <property type="entry name" value="Thiamin diphosphate-binding fold (THDP-binding)"/>
    <property type="match status" value="2"/>
</dbReference>
<feature type="domain" description="Thiamine pyrophosphate enzyme central" evidence="5">
    <location>
        <begin position="202"/>
        <end position="295"/>
    </location>
</feature>
<feature type="domain" description="Thiamine pyrophosphate enzyme TPP-binding" evidence="6">
    <location>
        <begin position="429"/>
        <end position="571"/>
    </location>
</feature>
<evidence type="ECO:0000259" key="7">
    <source>
        <dbReference type="Pfam" id="PF02776"/>
    </source>
</evidence>
<dbReference type="CDD" id="cd07035">
    <property type="entry name" value="TPP_PYR_POX_like"/>
    <property type="match status" value="1"/>
</dbReference>
<evidence type="ECO:0000256" key="4">
    <source>
        <dbReference type="SAM" id="MobiDB-lite"/>
    </source>
</evidence>
<proteinExistence type="inferred from homology"/>
<organism evidence="8 9">
    <name type="scientific">Pendulispora rubella</name>
    <dbReference type="NCBI Taxonomy" id="2741070"/>
    <lineage>
        <taxon>Bacteria</taxon>
        <taxon>Pseudomonadati</taxon>
        <taxon>Myxococcota</taxon>
        <taxon>Myxococcia</taxon>
        <taxon>Myxococcales</taxon>
        <taxon>Sorangiineae</taxon>
        <taxon>Pendulisporaceae</taxon>
        <taxon>Pendulispora</taxon>
    </lineage>
</organism>
<keyword evidence="9" id="KW-1185">Reference proteome</keyword>
<dbReference type="Proteomes" id="UP001374803">
    <property type="component" value="Chromosome"/>
</dbReference>
<feature type="domain" description="Thiamine pyrophosphate enzyme N-terminal TPP-binding" evidence="7">
    <location>
        <begin position="1"/>
        <end position="114"/>
    </location>
</feature>
<dbReference type="RefSeq" id="WP_394838409.1">
    <property type="nucleotide sequence ID" value="NZ_CP089929.1"/>
</dbReference>
<dbReference type="InterPro" id="IPR029061">
    <property type="entry name" value="THDP-binding"/>
</dbReference>
<protein>
    <submittedName>
        <fullName evidence="8">Thiamine pyrophosphate-binding protein</fullName>
    </submittedName>
</protein>
<dbReference type="PANTHER" id="PTHR18968:SF13">
    <property type="entry name" value="ACETOLACTATE SYNTHASE CATALYTIC SUBUNIT, MITOCHONDRIAL"/>
    <property type="match status" value="1"/>
</dbReference>
<comment type="similarity">
    <text evidence="1 3">Belongs to the TPP enzyme family.</text>
</comment>
<dbReference type="InterPro" id="IPR011766">
    <property type="entry name" value="TPP_enzyme_TPP-bd"/>
</dbReference>
<accession>A0ABZ2LCS2</accession>
<evidence type="ECO:0000313" key="8">
    <source>
        <dbReference type="EMBL" id="WXB08733.1"/>
    </source>
</evidence>
<dbReference type="Gene3D" id="3.40.50.970">
    <property type="match status" value="2"/>
</dbReference>
<evidence type="ECO:0000259" key="5">
    <source>
        <dbReference type="Pfam" id="PF00205"/>
    </source>
</evidence>
<dbReference type="Pfam" id="PF02775">
    <property type="entry name" value="TPP_enzyme_C"/>
    <property type="match status" value="1"/>
</dbReference>